<organism evidence="2 3">
    <name type="scientific">Trypanosoma brucei brucei (strain 927/4 GUTat10.1)</name>
    <dbReference type="NCBI Taxonomy" id="185431"/>
    <lineage>
        <taxon>Eukaryota</taxon>
        <taxon>Discoba</taxon>
        <taxon>Euglenozoa</taxon>
        <taxon>Kinetoplastea</taxon>
        <taxon>Metakinetoplastina</taxon>
        <taxon>Trypanosomatida</taxon>
        <taxon>Trypanosomatidae</taxon>
        <taxon>Trypanosoma</taxon>
    </lineage>
</organism>
<dbReference type="AlphaFoldDB" id="Q383Q0"/>
<proteinExistence type="predicted"/>
<sequence>MWFLYAYIGGGVLRQEGIPLFPSSYTLSLFFVFSSVRLFKFFPFLSFFSFLLQQLTTTFFHFSPSSFYPSPVIPFLCSFTSVCFTFCVIFLFFVFVLDCSCFFVPTLLHSSLITFFSFSFPFIFHVSFYHISVSVVAAPLGSKQSGGDYFSCLFVVRATPYTLPKGEKTVIVGVGQCGRKRRKVETPEVRRNSDRYIYIYIFGGGEELR</sequence>
<dbReference type="InParanoid" id="Q383Q0"/>
<dbReference type="Proteomes" id="UP000008524">
    <property type="component" value="Chromosome 11"/>
</dbReference>
<reference evidence="2 3" key="1">
    <citation type="journal article" date="2005" name="Science">
        <title>Comparative genomics of trypanosomatid parasitic protozoa.</title>
        <authorList>
            <person name="El-Sayed N.M."/>
            <person name="Myler P.J."/>
            <person name="Blandin G."/>
            <person name="Berriman M."/>
            <person name="Crabtree J."/>
            <person name="Aggarwal G."/>
            <person name="Caler E."/>
            <person name="Renauld H."/>
            <person name="Worthey E.A."/>
            <person name="Hertz-Fowler C."/>
            <person name="Ghedin E."/>
            <person name="Peacock C."/>
            <person name="Bartholomeu D.C."/>
            <person name="Haas B.J."/>
            <person name="Tran A.N."/>
            <person name="Wortman J.R."/>
            <person name="Alsmark U.C."/>
            <person name="Angiuoli S."/>
            <person name="Anupama A."/>
            <person name="Badger J."/>
            <person name="Bringaud F."/>
            <person name="Cadag E."/>
            <person name="Carlton J.M."/>
            <person name="Cerqueira G.C."/>
            <person name="Creasy T."/>
            <person name="Delcher A.L."/>
            <person name="Djikeng A."/>
            <person name="Embley T.M."/>
            <person name="Hauser C."/>
            <person name="Ivens A.C."/>
            <person name="Kummerfeld S.K."/>
            <person name="Pereira-Leal J.B."/>
            <person name="Nilsson D."/>
            <person name="Peterson J."/>
            <person name="Salzberg S.L."/>
            <person name="Shallom J."/>
            <person name="Silva J.C."/>
            <person name="Sundaram J."/>
            <person name="Westenberger S."/>
            <person name="White O."/>
            <person name="Melville S.E."/>
            <person name="Donelson J.E."/>
            <person name="Andersson B."/>
            <person name="Stuart K.D."/>
            <person name="Hall N."/>
        </authorList>
    </citation>
    <scope>NUCLEOTIDE SEQUENCE [LARGE SCALE GENOMIC DNA]</scope>
    <source>
        <strain evidence="2 3">927/4 GUTat10.1</strain>
    </source>
</reference>
<feature type="transmembrane region" description="Helical" evidence="1">
    <location>
        <begin position="72"/>
        <end position="96"/>
    </location>
</feature>
<dbReference type="RefSeq" id="XP_829093.1">
    <property type="nucleotide sequence ID" value="XM_824000.1"/>
</dbReference>
<dbReference type="EMBL" id="CH464491">
    <property type="protein sequence ID" value="EAN79981.1"/>
    <property type="molecule type" value="Genomic_DNA"/>
</dbReference>
<feature type="transmembrane region" description="Helical" evidence="1">
    <location>
        <begin position="29"/>
        <end position="52"/>
    </location>
</feature>
<evidence type="ECO:0000313" key="3">
    <source>
        <dbReference type="Proteomes" id="UP000008524"/>
    </source>
</evidence>
<protein>
    <submittedName>
        <fullName evidence="2">Uncharacterized protein</fullName>
    </submittedName>
</protein>
<keyword evidence="3" id="KW-1185">Reference proteome</keyword>
<dbReference type="PaxDb" id="5691-EAN79981"/>
<keyword evidence="1" id="KW-0812">Transmembrane</keyword>
<dbReference type="KEGG" id="tbr:Tb11.01.2060"/>
<keyword evidence="1" id="KW-1133">Transmembrane helix</keyword>
<evidence type="ECO:0000256" key="1">
    <source>
        <dbReference type="SAM" id="Phobius"/>
    </source>
</evidence>
<reference evidence="2 3" key="2">
    <citation type="journal article" date="2005" name="Science">
        <title>The genome of the African trypanosome Trypanosoma brucei.</title>
        <authorList>
            <person name="Berriman M."/>
            <person name="Ghedin E."/>
            <person name="Hertz-Fowler C."/>
            <person name="Blandin G."/>
            <person name="Renauld H."/>
            <person name="Bartholomeu D.C."/>
            <person name="Lennard N.J."/>
            <person name="Caler E."/>
            <person name="Hamlin N.E."/>
            <person name="Haas B."/>
            <person name="Bohme U."/>
            <person name="Hannick L."/>
            <person name="Aslett M.A."/>
            <person name="Shallom J."/>
            <person name="Marcello L."/>
            <person name="Hou L."/>
            <person name="Wickstead B."/>
            <person name="Alsmark U.C."/>
            <person name="Arrowsmith C."/>
            <person name="Atkin R.J."/>
            <person name="Barron A.J."/>
            <person name="Bringaud F."/>
            <person name="Brooks K."/>
            <person name="Carrington M."/>
            <person name="Cherevach I."/>
            <person name="Chillingworth T.J."/>
            <person name="Churcher C."/>
            <person name="Clark L.N."/>
            <person name="Corton C.H."/>
            <person name="Cronin A."/>
            <person name="Davies R.M."/>
            <person name="Doggett J."/>
            <person name="Djikeng A."/>
            <person name="Feldblyum T."/>
            <person name="Field M.C."/>
            <person name="Fraser A."/>
            <person name="Goodhead I."/>
            <person name="Hance Z."/>
            <person name="Harper D."/>
            <person name="Harris B.R."/>
            <person name="Hauser H."/>
            <person name="Hostetler J."/>
            <person name="Ivens A."/>
            <person name="Jagels K."/>
            <person name="Johnson D."/>
            <person name="Johnson J."/>
            <person name="Jones K."/>
            <person name="Kerhornou A.X."/>
            <person name="Koo H."/>
            <person name="Larke N."/>
            <person name="Landfear S."/>
            <person name="Larkin C."/>
            <person name="Leech V."/>
            <person name="Line A."/>
            <person name="Lord A."/>
            <person name="Macleod A."/>
            <person name="Mooney P.J."/>
            <person name="Moule S."/>
            <person name="Martin D.M."/>
            <person name="Morgan G.W."/>
            <person name="Mungall K."/>
            <person name="Norbertczak H."/>
            <person name="Ormond D."/>
            <person name="Pai G."/>
            <person name="Peacock C.S."/>
            <person name="Peterson J."/>
            <person name="Quail M.A."/>
            <person name="Rabbinowitsch E."/>
            <person name="Rajandream M.A."/>
            <person name="Reitter C."/>
            <person name="Salzberg S.L."/>
            <person name="Sanders M."/>
            <person name="Schobel S."/>
            <person name="Sharp S."/>
            <person name="Simmonds M."/>
            <person name="Simpson A.J."/>
            <person name="Tallon L."/>
            <person name="Turner C.M."/>
            <person name="Tait A."/>
            <person name="Tivey A.R."/>
            <person name="Van Aken S."/>
            <person name="Walker D."/>
            <person name="Wanless D."/>
            <person name="Wang S."/>
            <person name="White B."/>
            <person name="White O."/>
            <person name="Whitehead S."/>
            <person name="Woodward J."/>
            <person name="Wortman J."/>
            <person name="Adams M.D."/>
            <person name="Embley T.M."/>
            <person name="Gull K."/>
            <person name="Ullu E."/>
            <person name="Barry J.D."/>
            <person name="Fairlamb A.H."/>
            <person name="Opperdoes F."/>
            <person name="Barrell B.G."/>
            <person name="Donelson J.E."/>
            <person name="Hall N."/>
            <person name="Fraser C.M."/>
            <person name="Melville S.E."/>
            <person name="El-Sayed N.M."/>
        </authorList>
    </citation>
    <scope>NUCLEOTIDE SEQUENCE [LARGE SCALE GENOMIC DNA]</scope>
    <source>
        <strain evidence="2 3">927/4 GUTat10.1</strain>
    </source>
</reference>
<name>Q383Q0_TRYB2</name>
<dbReference type="GeneID" id="3665461"/>
<feature type="transmembrane region" description="Helical" evidence="1">
    <location>
        <begin position="102"/>
        <end position="124"/>
    </location>
</feature>
<gene>
    <name evidence="2" type="ORF">Tb11.01.2060</name>
</gene>
<evidence type="ECO:0000313" key="2">
    <source>
        <dbReference type="EMBL" id="EAN79981.1"/>
    </source>
</evidence>
<accession>Q383Q0</accession>
<keyword evidence="1" id="KW-0472">Membrane</keyword>